<dbReference type="GO" id="GO:0005669">
    <property type="term" value="C:transcription factor TFIID complex"/>
    <property type="evidence" value="ECO:0007669"/>
    <property type="project" value="InterPro"/>
</dbReference>
<dbReference type="InterPro" id="IPR007900">
    <property type="entry name" value="TAF4_C"/>
</dbReference>
<dbReference type="STRING" id="35722.A0A0B7MYH1"/>
<dbReference type="GO" id="GO:0006367">
    <property type="term" value="P:transcription initiation at RNA polymerase II promoter"/>
    <property type="evidence" value="ECO:0007669"/>
    <property type="project" value="TreeGrafter"/>
</dbReference>
<dbReference type="CDD" id="cd08045">
    <property type="entry name" value="HFD_TAF4"/>
    <property type="match status" value="1"/>
</dbReference>
<evidence type="ECO:0000256" key="4">
    <source>
        <dbReference type="ARBA" id="ARBA00023015"/>
    </source>
</evidence>
<dbReference type="InterPro" id="IPR045144">
    <property type="entry name" value="TAF4"/>
</dbReference>
<feature type="region of interest" description="Disordered" evidence="9">
    <location>
        <begin position="253"/>
        <end position="294"/>
    </location>
</feature>
<evidence type="ECO:0000313" key="11">
    <source>
        <dbReference type="EMBL" id="CEP10187.1"/>
    </source>
</evidence>
<dbReference type="PANTHER" id="PTHR15138">
    <property type="entry name" value="TRANSCRIPTION INITIATION FACTOR TFIID SUBUNIT 4"/>
    <property type="match status" value="1"/>
</dbReference>
<feature type="compositionally biased region" description="Polar residues" evidence="9">
    <location>
        <begin position="371"/>
        <end position="383"/>
    </location>
</feature>
<dbReference type="GO" id="GO:0046982">
    <property type="term" value="F:protein heterodimerization activity"/>
    <property type="evidence" value="ECO:0007669"/>
    <property type="project" value="InterPro"/>
</dbReference>
<evidence type="ECO:0000256" key="5">
    <source>
        <dbReference type="ARBA" id="ARBA00023163"/>
    </source>
</evidence>
<feature type="region of interest" description="Disordered" evidence="9">
    <location>
        <begin position="150"/>
        <end position="201"/>
    </location>
</feature>
<name>A0A0B7MYH1_9FUNG</name>
<organism evidence="11 12">
    <name type="scientific">Parasitella parasitica</name>
    <dbReference type="NCBI Taxonomy" id="35722"/>
    <lineage>
        <taxon>Eukaryota</taxon>
        <taxon>Fungi</taxon>
        <taxon>Fungi incertae sedis</taxon>
        <taxon>Mucoromycota</taxon>
        <taxon>Mucoromycotina</taxon>
        <taxon>Mucoromycetes</taxon>
        <taxon>Mucorales</taxon>
        <taxon>Mucorineae</taxon>
        <taxon>Mucoraceae</taxon>
        <taxon>Parasitella</taxon>
    </lineage>
</organism>
<dbReference type="GO" id="GO:0016251">
    <property type="term" value="F:RNA polymerase II general transcription initiation factor activity"/>
    <property type="evidence" value="ECO:0007669"/>
    <property type="project" value="TreeGrafter"/>
</dbReference>
<dbReference type="PANTHER" id="PTHR15138:SF14">
    <property type="entry name" value="TRANSCRIPTION INITIATION FACTOR TFIID SUBUNIT 4"/>
    <property type="match status" value="1"/>
</dbReference>
<feature type="region of interest" description="Disordered" evidence="9">
    <location>
        <begin position="398"/>
        <end position="450"/>
    </location>
</feature>
<reference evidence="11 12" key="1">
    <citation type="submission" date="2014-09" db="EMBL/GenBank/DDBJ databases">
        <authorList>
            <person name="Ellenberger Sabrina"/>
        </authorList>
    </citation>
    <scope>NUCLEOTIDE SEQUENCE [LARGE SCALE GENOMIC DNA]</scope>
    <source>
        <strain evidence="11 12">CBS 412.66</strain>
    </source>
</reference>
<comment type="function">
    <text evidence="7">Functions as a component of the DNA-binding general transcription factor complex TFIID. Binding of TFIID to a promoter (with or without TATA element) is the initial step in pre-initiation complex (PIC) formation. TFIID plays a key role in the regulation of gene expression by RNA polymerase II through different activities such as transcription activator interaction, core promoter recognition and selectivity, TFIIA and TFIIB interaction, chromatin modification (histone acetylation by TAF1), facilitation of DNA opening and initiation of transcription.</text>
</comment>
<keyword evidence="6" id="KW-0539">Nucleus</keyword>
<comment type="similarity">
    <text evidence="2">Belongs to the TAF4 family.</text>
</comment>
<keyword evidence="4" id="KW-0805">Transcription regulation</keyword>
<dbReference type="AlphaFoldDB" id="A0A0B7MYH1"/>
<dbReference type="InterPro" id="IPR009072">
    <property type="entry name" value="Histone-fold"/>
</dbReference>
<dbReference type="Pfam" id="PF05236">
    <property type="entry name" value="TAF4"/>
    <property type="match status" value="1"/>
</dbReference>
<dbReference type="OrthoDB" id="21060at2759"/>
<accession>A0A0B7MYH1</accession>
<feature type="compositionally biased region" description="Polar residues" evidence="9">
    <location>
        <begin position="413"/>
        <end position="423"/>
    </location>
</feature>
<feature type="domain" description="Transcription initiation factor TFIID component TAF4 C-terminal" evidence="10">
    <location>
        <begin position="457"/>
        <end position="591"/>
    </location>
</feature>
<protein>
    <recommendedName>
        <fullName evidence="3">Transcription initiation factor TFIID subunit 4</fullName>
    </recommendedName>
    <alternativeName>
        <fullName evidence="8">TBP-associated factor 4</fullName>
    </alternativeName>
</protein>
<feature type="compositionally biased region" description="Low complexity" evidence="9">
    <location>
        <begin position="424"/>
        <end position="443"/>
    </location>
</feature>
<evidence type="ECO:0000256" key="8">
    <source>
        <dbReference type="ARBA" id="ARBA00031747"/>
    </source>
</evidence>
<dbReference type="GO" id="GO:0003677">
    <property type="term" value="F:DNA binding"/>
    <property type="evidence" value="ECO:0007669"/>
    <property type="project" value="TreeGrafter"/>
</dbReference>
<feature type="region of interest" description="Disordered" evidence="9">
    <location>
        <begin position="1"/>
        <end position="35"/>
    </location>
</feature>
<evidence type="ECO:0000256" key="9">
    <source>
        <dbReference type="SAM" id="MobiDB-lite"/>
    </source>
</evidence>
<proteinExistence type="inferred from homology"/>
<dbReference type="Gene3D" id="1.10.20.10">
    <property type="entry name" value="Histone, subunit A"/>
    <property type="match status" value="1"/>
</dbReference>
<evidence type="ECO:0000256" key="2">
    <source>
        <dbReference type="ARBA" id="ARBA00006178"/>
    </source>
</evidence>
<sequence length="667" mass="73746">MSIDGEGTNEPNSRSQQTPPQPASSSQQQQQQAQITHQNLNFSINDILSNNHDVNDSSFQSIVQTLSNNSNQEHITPSYAHLPAELQNIFNTNETDDLLAVQGTNSDASILQGNMSSIWDRPVTSQSFLQSSPHQSSSVLITPSPPVANVSTPTVTSTAPVIQTSSTPPSQPIQQHRQEPQAQPVSRPSSQSSQQQPSSTTLLDNITAQLPPERKEKFIQLFRQLQSNSVSAAQFLSQAKLLLGQQQYQQLEDLKNKPSQRKPSASPANVDDEHNKRVLSSQQLRQEDAQRSMPGIITPQLKRAKSEHIPINALPQQFHQPQTLQQQQQLHQLQMQLQQQHQMQLMQQQQQQYSSPQSQPQLQLHPQPQQTVVSSPANTQNPTVNIIGTTQATAAPVFKTPALPGTPGLQIPSRANTAQSSSKPTAPTGAANATNTTSNTTAASGGGGGDRIDYDTLTDVMGYAGVDLKEETEHFLKDGDGPGGVLPDGVDRSRIQDFMNTELLTSKLLKYAKCVNIRKIDNDFVSYMALATQDRIRTVLETMVTASKHRTYDPFKKPPLSQDGHPLFKIQVKQNVKLQLEAIEHVSRQSELDLDPIDEDDLGQQKQRLPTEKGWYSKKSKKPLVIADKTDRKVTVQDAIFVMERDVQGGRGTNQRTLLKAYNDWLS</sequence>
<dbReference type="Proteomes" id="UP000054107">
    <property type="component" value="Unassembled WGS sequence"/>
</dbReference>
<evidence type="ECO:0000256" key="1">
    <source>
        <dbReference type="ARBA" id="ARBA00004123"/>
    </source>
</evidence>
<feature type="compositionally biased region" description="Polar residues" evidence="9">
    <location>
        <begin position="162"/>
        <end position="175"/>
    </location>
</feature>
<evidence type="ECO:0000256" key="7">
    <source>
        <dbReference type="ARBA" id="ARBA00025346"/>
    </source>
</evidence>
<keyword evidence="5" id="KW-0804">Transcription</keyword>
<feature type="compositionally biased region" description="Low complexity" evidence="9">
    <location>
        <begin position="150"/>
        <end position="161"/>
    </location>
</feature>
<evidence type="ECO:0000256" key="6">
    <source>
        <dbReference type="ARBA" id="ARBA00023242"/>
    </source>
</evidence>
<evidence type="ECO:0000259" key="10">
    <source>
        <dbReference type="Pfam" id="PF05236"/>
    </source>
</evidence>
<gene>
    <name evidence="11" type="primary">PARPA_03824.1 scaffold 9853</name>
</gene>
<feature type="region of interest" description="Disordered" evidence="9">
    <location>
        <begin position="347"/>
        <end position="383"/>
    </location>
</feature>
<evidence type="ECO:0000313" key="12">
    <source>
        <dbReference type="Proteomes" id="UP000054107"/>
    </source>
</evidence>
<evidence type="ECO:0000256" key="3">
    <source>
        <dbReference type="ARBA" id="ARBA00017306"/>
    </source>
</evidence>
<feature type="compositionally biased region" description="Low complexity" evidence="9">
    <location>
        <begin position="15"/>
        <end position="34"/>
    </location>
</feature>
<feature type="compositionally biased region" description="Low complexity" evidence="9">
    <location>
        <begin position="347"/>
        <end position="370"/>
    </location>
</feature>
<comment type="subcellular location">
    <subcellularLocation>
        <location evidence="1">Nucleus</location>
    </subcellularLocation>
</comment>
<feature type="compositionally biased region" description="Low complexity" evidence="9">
    <location>
        <begin position="180"/>
        <end position="199"/>
    </location>
</feature>
<dbReference type="EMBL" id="LN723314">
    <property type="protein sequence ID" value="CEP10187.1"/>
    <property type="molecule type" value="Genomic_DNA"/>
</dbReference>
<keyword evidence="12" id="KW-1185">Reference proteome</keyword>